<name>A0A452EJ09_CAPHI</name>
<feature type="coiled-coil region" evidence="1">
    <location>
        <begin position="188"/>
        <end position="284"/>
    </location>
</feature>
<dbReference type="GO" id="GO:0005576">
    <property type="term" value="C:extracellular region"/>
    <property type="evidence" value="ECO:0007669"/>
    <property type="project" value="GOC"/>
</dbReference>
<dbReference type="Proteomes" id="UP000291000">
    <property type="component" value="Unassembled WGS sequence"/>
</dbReference>
<accession>A0A452EJ09</accession>
<dbReference type="AlphaFoldDB" id="A0A452EJ09"/>
<feature type="compositionally biased region" description="Low complexity" evidence="2">
    <location>
        <begin position="709"/>
        <end position="720"/>
    </location>
</feature>
<feature type="region of interest" description="Disordered" evidence="2">
    <location>
        <begin position="532"/>
        <end position="553"/>
    </location>
</feature>
<feature type="compositionally biased region" description="Basic and acidic residues" evidence="2">
    <location>
        <begin position="784"/>
        <end position="795"/>
    </location>
</feature>
<reference evidence="3" key="2">
    <citation type="submission" date="2025-08" db="UniProtKB">
        <authorList>
            <consortium name="Ensembl"/>
        </authorList>
    </citation>
    <scope>IDENTIFICATION</scope>
</reference>
<dbReference type="PROSITE" id="PS50896">
    <property type="entry name" value="LISH"/>
    <property type="match status" value="1"/>
</dbReference>
<dbReference type="GO" id="GO:0005813">
    <property type="term" value="C:centrosome"/>
    <property type="evidence" value="ECO:0007669"/>
    <property type="project" value="TreeGrafter"/>
</dbReference>
<dbReference type="PANTHER" id="PTHR39063:SF1">
    <property type="entry name" value="OFD1 CENTRIOLE AND CENTRIOLAR SATELLITE PROTEIN"/>
    <property type="match status" value="1"/>
</dbReference>
<dbReference type="PANTHER" id="PTHR39063">
    <property type="entry name" value="ORAL-FACIAL-DIGITAL SYNDROME 1 PROTEIN HOMOLOG"/>
    <property type="match status" value="1"/>
</dbReference>
<dbReference type="SMART" id="SM00667">
    <property type="entry name" value="LisH"/>
    <property type="match status" value="1"/>
</dbReference>
<dbReference type="Bgee" id="ENSCHIG00000013848">
    <property type="expression patterns" value="Expressed in cerebellum and 13 other cell types or tissues"/>
</dbReference>
<dbReference type="OrthoDB" id="206339at2759"/>
<feature type="compositionally biased region" description="Basic and acidic residues" evidence="2">
    <location>
        <begin position="731"/>
        <end position="740"/>
    </location>
</feature>
<dbReference type="Ensembl" id="ENSCHIT00000019661.1">
    <property type="protein sequence ID" value="ENSCHIP00000011871.1"/>
    <property type="gene ID" value="ENSCHIG00000013848.1"/>
</dbReference>
<reference evidence="3" key="3">
    <citation type="submission" date="2025-09" db="UniProtKB">
        <authorList>
            <consortium name="Ensembl"/>
        </authorList>
    </citation>
    <scope>IDENTIFICATION</scope>
</reference>
<dbReference type="InterPro" id="IPR055289">
    <property type="entry name" value="OFD1"/>
</dbReference>
<evidence type="ECO:0000256" key="2">
    <source>
        <dbReference type="SAM" id="MobiDB-lite"/>
    </source>
</evidence>
<dbReference type="GO" id="GO:0036064">
    <property type="term" value="C:ciliary basal body"/>
    <property type="evidence" value="ECO:0007669"/>
    <property type="project" value="TreeGrafter"/>
</dbReference>
<dbReference type="Pfam" id="PF16045">
    <property type="entry name" value="LisH_2"/>
    <property type="match status" value="1"/>
</dbReference>
<protein>
    <submittedName>
        <fullName evidence="3">Uncharacterized protein</fullName>
    </submittedName>
</protein>
<gene>
    <name evidence="3" type="primary">LOC108634551</name>
</gene>
<evidence type="ECO:0000256" key="1">
    <source>
        <dbReference type="SAM" id="Coils"/>
    </source>
</evidence>
<dbReference type="InterPro" id="IPR006594">
    <property type="entry name" value="LisH"/>
</dbReference>
<dbReference type="KEGG" id="chx:108634551"/>
<dbReference type="GeneID" id="108634551"/>
<sequence>MPLKSDVLSQDELRKKLYQTFTDRGILDTLKMQVRNQLIHELMHPVLNGKVQSPSTSVEESCLLIEASNFLVASHLQRCGYEYSLSVFLPESGLAKEKVFTMQNLLHLFKISPESSLYKSLISGFDKENQKGFLIMFLKELAEFHQNKESCNMETQTSSTFPIEDSLVEKLQLIDNEFAGACRQHPKLESLEIKLNECKRKIEQQLRAEINQENETKEIYAQRQLLLKDIDLLRDREAELKQRIEAFELAQKLPEKNKCMTDGLMRQEMNIKSLEETYDQKLKNRLLKYQLELKEDYITRTNRLMESERKNEEKAIHLQEELAALNCKKEELSHSVNCVKELELEMESVKAHCLALTKQNHMLSEKVKEMSNYSLLKEGILELQAQNKLLKQQVEDMKSENLHLLNRLAQPSPELLIFQKELKKATQAVASEHKEFETHKQALQKQLQNEIEHSTQLKAQILEYDASFKRLTVQVTDLKSQLKQTQIALENEVYYNPKHSLQNCSISTLLSTRVHESNINRDFLRNPLKKEEATAGPVTSQIPAYPNASREVSSPDSDLEFVASAKDRVRKLEQEAENLEKTFQNYHQRVRWCPAKSLLAVRSPPTLYLPGTLKNVTTAAPERCVFVDNRVTSQQPLVSTCEGDKSVVSEVPSSIASRSCKSVVSRWLSSTPLPSARSHDSEMYLEGLSRSPVAAPCPDRKSQPSLGESKCSLSVHSLSSPPEQKACLHQRQPELQDKSEFSNPQKLSFKDNEEFKPSFEYVIQKPPEEWKKEDKLWEQQAKQQRQEEQRQTKQQETLQREWGELEMLDQERRLIEVGNEKNFKMSVQEMKDKSISVSGENPLEKYMKILRQNQDQDTTDKVWMLWTGVCGWGVLRASVVYLKPGDNDLPSLLETKGEV</sequence>
<keyword evidence="4" id="KW-1185">Reference proteome</keyword>
<reference evidence="4" key="1">
    <citation type="submission" date="2016-04" db="EMBL/GenBank/DDBJ databases">
        <title>Polished mammalian reference genomes with single-molecule sequencing and chromosome conformation capture applied to the Capra hircus genome.</title>
        <authorList>
            <person name="Bickhart D.M."/>
            <person name="Koren S."/>
            <person name="Rosen B."/>
            <person name="Hastie A."/>
            <person name="Liachko I."/>
            <person name="Sullivan S.T."/>
            <person name="Burton J."/>
            <person name="Sayre B.L."/>
            <person name="Huson H.J."/>
            <person name="Lee J."/>
            <person name="Lam E."/>
            <person name="Kelley C.M."/>
            <person name="Hutchison J.L."/>
            <person name="Zhou Y."/>
            <person name="Sun J."/>
            <person name="Crisa A."/>
            <person name="Schwartz J.C."/>
            <person name="Hammond J.A."/>
            <person name="Schroeder S.G."/>
            <person name="Liu G.E."/>
            <person name="Dunham M."/>
            <person name="Shendure J."/>
            <person name="Sonstegard T.S."/>
            <person name="Phillippy A.M."/>
            <person name="Van Tassell C.P."/>
            <person name="Smith T.P."/>
        </authorList>
    </citation>
    <scope>NUCLEOTIDE SEQUENCE [LARGE SCALE GENOMIC DNA]</scope>
</reference>
<evidence type="ECO:0000313" key="4">
    <source>
        <dbReference type="Proteomes" id="UP000291000"/>
    </source>
</evidence>
<keyword evidence="1" id="KW-0175">Coiled coil</keyword>
<feature type="region of interest" description="Disordered" evidence="2">
    <location>
        <begin position="691"/>
        <end position="745"/>
    </location>
</feature>
<organism evidence="3 4">
    <name type="scientific">Capra hircus</name>
    <name type="common">Goat</name>
    <dbReference type="NCBI Taxonomy" id="9925"/>
    <lineage>
        <taxon>Eukaryota</taxon>
        <taxon>Metazoa</taxon>
        <taxon>Chordata</taxon>
        <taxon>Craniata</taxon>
        <taxon>Vertebrata</taxon>
        <taxon>Euteleostomi</taxon>
        <taxon>Mammalia</taxon>
        <taxon>Eutheria</taxon>
        <taxon>Laurasiatheria</taxon>
        <taxon>Artiodactyla</taxon>
        <taxon>Ruminantia</taxon>
        <taxon>Pecora</taxon>
        <taxon>Bovidae</taxon>
        <taxon>Caprinae</taxon>
        <taxon>Capra</taxon>
    </lineage>
</organism>
<evidence type="ECO:0000313" key="3">
    <source>
        <dbReference type="Ensembl" id="ENSCHIP00000011871.1"/>
    </source>
</evidence>
<dbReference type="RefSeq" id="XP_017900008.1">
    <property type="nucleotide sequence ID" value="XM_018044519.1"/>
</dbReference>
<feature type="coiled-coil region" evidence="1">
    <location>
        <begin position="315"/>
        <end position="407"/>
    </location>
</feature>
<proteinExistence type="predicted"/>
<dbReference type="GeneTree" id="ENSGT00390000001798"/>
<dbReference type="GO" id="GO:0060287">
    <property type="term" value="P:epithelial cilium movement involved in determination of left/right asymmetry"/>
    <property type="evidence" value="ECO:0007669"/>
    <property type="project" value="TreeGrafter"/>
</dbReference>
<feature type="coiled-coil region" evidence="1">
    <location>
        <begin position="562"/>
        <end position="589"/>
    </location>
</feature>
<feature type="region of interest" description="Disordered" evidence="2">
    <location>
        <begin position="772"/>
        <end position="795"/>
    </location>
</feature>